<reference evidence="2" key="2">
    <citation type="submission" date="2015-08" db="UniProtKB">
        <authorList>
            <consortium name="WormBaseParasite"/>
        </authorList>
    </citation>
    <scope>IDENTIFICATION</scope>
</reference>
<dbReference type="WBParaSite" id="SVE_1950700.1">
    <property type="protein sequence ID" value="SVE_1950700.1"/>
    <property type="gene ID" value="SVE_1950700"/>
</dbReference>
<dbReference type="Proteomes" id="UP000035680">
    <property type="component" value="Unassembled WGS sequence"/>
</dbReference>
<evidence type="ECO:0000313" key="1">
    <source>
        <dbReference type="Proteomes" id="UP000035680"/>
    </source>
</evidence>
<dbReference type="InterPro" id="IPR021109">
    <property type="entry name" value="Peptidase_aspartic_dom_sf"/>
</dbReference>
<protein>
    <submittedName>
        <fullName evidence="2">Mab-21 domain-containing protein</fullName>
    </submittedName>
</protein>
<dbReference type="Gene3D" id="2.40.70.10">
    <property type="entry name" value="Acid Proteases"/>
    <property type="match status" value="1"/>
</dbReference>
<name>A0A0K0G447_STRVS</name>
<organism evidence="1 2">
    <name type="scientific">Strongyloides venezuelensis</name>
    <name type="common">Threadworm</name>
    <dbReference type="NCBI Taxonomy" id="75913"/>
    <lineage>
        <taxon>Eukaryota</taxon>
        <taxon>Metazoa</taxon>
        <taxon>Ecdysozoa</taxon>
        <taxon>Nematoda</taxon>
        <taxon>Chromadorea</taxon>
        <taxon>Rhabditida</taxon>
        <taxon>Tylenchina</taxon>
        <taxon>Panagrolaimomorpha</taxon>
        <taxon>Strongyloidoidea</taxon>
        <taxon>Strongyloididae</taxon>
        <taxon>Strongyloides</taxon>
    </lineage>
</organism>
<accession>A0A0K0G447</accession>
<sequence length="279" mass="32841">MVNGLVKTVKVFPDSDSKIDYINPKLVKEMDLTLSEKKRKGALADGLPINVNTVIEQIELTLNRKKIKMKDVRVLDIKHDLPIGTRTLCECDFVIKWSKPIDDDKKMMTQCGEEQEIEIKCEIIENIADVWLEPDFDLELFKFNSPNTELSNSKISEHNMYEPPSAMRNELSHQFQMRLEKKDRTIKLSQDLCVLNKTARKVRKKNAYWIKMVSIIVHIIKAMRLEDENYEPFKYIIKNRFIDDTNIMKNVLLKQKSCAEYCRKVQRTVNELRFKKQLL</sequence>
<dbReference type="AlphaFoldDB" id="A0A0K0G447"/>
<evidence type="ECO:0000313" key="2">
    <source>
        <dbReference type="WBParaSite" id="SVE_1950700.1"/>
    </source>
</evidence>
<reference evidence="1" key="1">
    <citation type="submission" date="2014-07" db="EMBL/GenBank/DDBJ databases">
        <authorList>
            <person name="Martin A.A"/>
            <person name="De Silva N."/>
        </authorList>
    </citation>
    <scope>NUCLEOTIDE SEQUENCE</scope>
</reference>
<keyword evidence="1" id="KW-1185">Reference proteome</keyword>
<proteinExistence type="predicted"/>